<dbReference type="InterPro" id="IPR011701">
    <property type="entry name" value="MFS"/>
</dbReference>
<dbReference type="PROSITE" id="PS50850">
    <property type="entry name" value="MFS"/>
    <property type="match status" value="1"/>
</dbReference>
<feature type="compositionally biased region" description="Polar residues" evidence="6">
    <location>
        <begin position="11"/>
        <end position="21"/>
    </location>
</feature>
<feature type="transmembrane region" description="Helical" evidence="7">
    <location>
        <begin position="62"/>
        <end position="87"/>
    </location>
</feature>
<feature type="transmembrane region" description="Helical" evidence="7">
    <location>
        <begin position="422"/>
        <end position="441"/>
    </location>
</feature>
<evidence type="ECO:0000256" key="5">
    <source>
        <dbReference type="ARBA" id="ARBA00023136"/>
    </source>
</evidence>
<keyword evidence="4 7" id="KW-1133">Transmembrane helix</keyword>
<proteinExistence type="predicted"/>
<feature type="region of interest" description="Disordered" evidence="6">
    <location>
        <begin position="1"/>
        <end position="40"/>
    </location>
</feature>
<feature type="transmembrane region" description="Helical" evidence="7">
    <location>
        <begin position="217"/>
        <end position="237"/>
    </location>
</feature>
<evidence type="ECO:0000256" key="4">
    <source>
        <dbReference type="ARBA" id="ARBA00022989"/>
    </source>
</evidence>
<feature type="compositionally biased region" description="Basic and acidic residues" evidence="6">
    <location>
        <begin position="22"/>
        <end position="34"/>
    </location>
</feature>
<feature type="transmembrane region" description="Helical" evidence="7">
    <location>
        <begin position="359"/>
        <end position="380"/>
    </location>
</feature>
<dbReference type="InterPro" id="IPR036259">
    <property type="entry name" value="MFS_trans_sf"/>
</dbReference>
<feature type="transmembrane region" description="Helical" evidence="7">
    <location>
        <begin position="326"/>
        <end position="347"/>
    </location>
</feature>
<dbReference type="SUPFAM" id="SSF103473">
    <property type="entry name" value="MFS general substrate transporter"/>
    <property type="match status" value="1"/>
</dbReference>
<feature type="transmembrane region" description="Helical" evidence="7">
    <location>
        <begin position="154"/>
        <end position="176"/>
    </location>
</feature>
<keyword evidence="10" id="KW-1185">Reference proteome</keyword>
<comment type="subcellular location">
    <subcellularLocation>
        <location evidence="1">Membrane</location>
        <topology evidence="1">Multi-pass membrane protein</topology>
    </subcellularLocation>
</comment>
<evidence type="ECO:0000256" key="2">
    <source>
        <dbReference type="ARBA" id="ARBA00022448"/>
    </source>
</evidence>
<feature type="transmembrane region" description="Helical" evidence="7">
    <location>
        <begin position="392"/>
        <end position="410"/>
    </location>
</feature>
<reference evidence="9 10" key="1">
    <citation type="submission" date="2015-01" db="EMBL/GenBank/DDBJ databases">
        <title>The Genome Sequence of Cryptococcus gattii EJB2.</title>
        <authorList>
            <consortium name="The Broad Institute Genomics Platform"/>
            <person name="Cuomo C."/>
            <person name="Litvintseva A."/>
            <person name="Chen Y."/>
            <person name="Heitman J."/>
            <person name="Sun S."/>
            <person name="Springer D."/>
            <person name="Dromer F."/>
            <person name="Young S."/>
            <person name="Zeng Q."/>
            <person name="Gargeya S."/>
            <person name="Abouelleil A."/>
            <person name="Alvarado L."/>
            <person name="Chapman S.B."/>
            <person name="Gainer-Dewar J."/>
            <person name="Goldberg J."/>
            <person name="Griggs A."/>
            <person name="Gujja S."/>
            <person name="Hansen M."/>
            <person name="Howarth C."/>
            <person name="Imamovic A."/>
            <person name="Larimer J."/>
            <person name="Murphy C."/>
            <person name="Naylor J."/>
            <person name="Pearson M."/>
            <person name="Priest M."/>
            <person name="Roberts A."/>
            <person name="Saif S."/>
            <person name="Shea T."/>
            <person name="Sykes S."/>
            <person name="Wortman J."/>
            <person name="Nusbaum C."/>
            <person name="Birren B."/>
        </authorList>
    </citation>
    <scope>NUCLEOTIDE SEQUENCE [LARGE SCALE GENOMIC DNA]</scope>
    <source>
        <strain evidence="9 10">EJB2</strain>
    </source>
</reference>
<evidence type="ECO:0000259" key="8">
    <source>
        <dbReference type="PROSITE" id="PS50850"/>
    </source>
</evidence>
<feature type="transmembrane region" description="Helical" evidence="7">
    <location>
        <begin position="99"/>
        <end position="117"/>
    </location>
</feature>
<feature type="transmembrane region" description="Helical" evidence="7">
    <location>
        <begin position="285"/>
        <end position="305"/>
    </location>
</feature>
<organism evidence="9 10">
    <name type="scientific">Cryptococcus gattii EJB2</name>
    <dbReference type="NCBI Taxonomy" id="1296103"/>
    <lineage>
        <taxon>Eukaryota</taxon>
        <taxon>Fungi</taxon>
        <taxon>Dikarya</taxon>
        <taxon>Basidiomycota</taxon>
        <taxon>Agaricomycotina</taxon>
        <taxon>Tremellomycetes</taxon>
        <taxon>Tremellales</taxon>
        <taxon>Cryptococcaceae</taxon>
        <taxon>Cryptococcus</taxon>
        <taxon>Cryptococcus gattii species complex</taxon>
    </lineage>
</organism>
<evidence type="ECO:0000256" key="1">
    <source>
        <dbReference type="ARBA" id="ARBA00004141"/>
    </source>
</evidence>
<dbReference type="Pfam" id="PF07690">
    <property type="entry name" value="MFS_1"/>
    <property type="match status" value="1"/>
</dbReference>
<dbReference type="Gene3D" id="1.20.1250.20">
    <property type="entry name" value="MFS general substrate transporter like domains"/>
    <property type="match status" value="2"/>
</dbReference>
<gene>
    <name evidence="9" type="ORF">I306_05034</name>
</gene>
<keyword evidence="3 7" id="KW-0812">Transmembrane</keyword>
<dbReference type="PANTHER" id="PTHR42718:SF9">
    <property type="entry name" value="MAJOR FACILITATOR SUPERFAMILY MULTIDRUG TRANSPORTER MFSC"/>
    <property type="match status" value="1"/>
</dbReference>
<evidence type="ECO:0000256" key="3">
    <source>
        <dbReference type="ARBA" id="ARBA00022692"/>
    </source>
</evidence>
<feature type="domain" description="Major facilitator superfamily (MFS) profile" evidence="8">
    <location>
        <begin position="63"/>
        <end position="520"/>
    </location>
</feature>
<protein>
    <submittedName>
        <fullName evidence="9">Efflux protein EncT</fullName>
    </submittedName>
</protein>
<evidence type="ECO:0000256" key="6">
    <source>
        <dbReference type="SAM" id="MobiDB-lite"/>
    </source>
</evidence>
<dbReference type="EMBL" id="KN848735">
    <property type="protein sequence ID" value="KIR77967.1"/>
    <property type="molecule type" value="Genomic_DNA"/>
</dbReference>
<dbReference type="Proteomes" id="UP000054272">
    <property type="component" value="Unassembled WGS sequence"/>
</dbReference>
<feature type="transmembrane region" description="Helical" evidence="7">
    <location>
        <begin position="129"/>
        <end position="148"/>
    </location>
</feature>
<keyword evidence="2" id="KW-0813">Transport</keyword>
<feature type="transmembrane region" description="Helical" evidence="7">
    <location>
        <begin position="188"/>
        <end position="211"/>
    </location>
</feature>
<accession>A0ABR5BQP4</accession>
<evidence type="ECO:0000313" key="9">
    <source>
        <dbReference type="EMBL" id="KIR77967.1"/>
    </source>
</evidence>
<feature type="transmembrane region" description="Helical" evidence="7">
    <location>
        <begin position="496"/>
        <end position="515"/>
    </location>
</feature>
<dbReference type="InterPro" id="IPR020846">
    <property type="entry name" value="MFS_dom"/>
</dbReference>
<dbReference type="PANTHER" id="PTHR42718">
    <property type="entry name" value="MAJOR FACILITATOR SUPERFAMILY MULTIDRUG TRANSPORTER MFSC"/>
    <property type="match status" value="1"/>
</dbReference>
<evidence type="ECO:0000256" key="7">
    <source>
        <dbReference type="SAM" id="Phobius"/>
    </source>
</evidence>
<evidence type="ECO:0000313" key="10">
    <source>
        <dbReference type="Proteomes" id="UP000054272"/>
    </source>
</evidence>
<feature type="transmembrane region" description="Helical" evidence="7">
    <location>
        <begin position="453"/>
        <end position="476"/>
    </location>
</feature>
<keyword evidence="5 7" id="KW-0472">Membrane</keyword>
<name>A0ABR5BQP4_9TREE</name>
<feature type="transmembrane region" description="Helical" evidence="7">
    <location>
        <begin position="258"/>
        <end position="279"/>
    </location>
</feature>
<sequence length="530" mass="57319">MTAITDKSFPRTVTIQSTSNDSDPKKSSTDERSLPAESTLGKIETPNKTNVLASLGPGRKNLLLLCFCLSMFIDAAGVSATFLMTAPIANDLGVKMGDLAWILGTYSLAFASTLLFAGRIADLYPPHRVYTFGFIGIAVFYLIISFMTDQYAFFVLRAISGLLAVMTIPSSINMIVQMYPEPNEQAKKLALFGVAGALANTIALVLAGVFLLASWRWYFRFITIIIAPFSVLAWFLMPPTEAVAEDLPGAAKLKRMDIVGVLLLLACLVLFILGFTQATSKGWDSAIFIAPIIISVFLLAAFLVWEQYVPRGYSLLPHDIWSFPNIFPLIFQASAVFMWIACAQLRLATFFQENLHDSAIMAAVKLLPMGIIALIVGGLTQAVPQLIMRPKYVQPIASVLCLAGSLLFAFSDGGPGDKYWKFLFPGQLIGTAGAMVIFVGMNTSIIQAFPLEFAGVGGSFANIIFQIGGVIGIAVQDGLVGTGADAGTSWTGSRNSYFFTGAYIMLTGLVFLVWYRQKLMPKLDGPVVAA</sequence>